<dbReference type="CDD" id="cd14498">
    <property type="entry name" value="DSP"/>
    <property type="match status" value="1"/>
</dbReference>
<dbReference type="EC" id="3.1.3.48" evidence="2"/>
<sequence length="415" mass="46705">MLHQNDCTQNETMGMNQINNLFKTALDFQPHCSTSISSSANVVTKTRLFKKVLTKSYSCADAEDAISAMSESSFITPQEFYQLIQNKTQLGSSIIPIIDCRSSLDYSNEHIRSSQNLNCYHKFFAKSLSRCKRLEDVCCQFSSSINNSDFVVVYDQSTFVKNEDKLKTLPINLCVQAAKKSQKKVLIILGGFDAIKKEYPQLIECAEKCPSSSTHLTLNEECVPESPSVISPHDSVMTEIVPHVFVGNITDAQNRDRLNEHGITHIVNATPDIPCKWDSDYHYLRINTLDLVSENIRQYFIPVSDFIAEAVRNNGRVLVHCNAGISRSPTLVLAYMIKLLNMSFQDAYSKMQSLRQIVAPNVSFLGQLIEFEKKFHSKNTSTGVDENVNQTCKLSDCNGENCKLETKSKTPIITY</sequence>
<evidence type="ECO:0000313" key="9">
    <source>
        <dbReference type="EMBL" id="CAF3873577.1"/>
    </source>
</evidence>
<feature type="domain" description="Rhodanese" evidence="7">
    <location>
        <begin position="97"/>
        <end position="204"/>
    </location>
</feature>
<keyword evidence="10" id="KW-1185">Reference proteome</keyword>
<dbReference type="InterPro" id="IPR001763">
    <property type="entry name" value="Rhodanese-like_dom"/>
</dbReference>
<dbReference type="SUPFAM" id="SSF52799">
    <property type="entry name" value="(Phosphotyrosine protein) phosphatases II"/>
    <property type="match status" value="1"/>
</dbReference>
<evidence type="ECO:0000259" key="7">
    <source>
        <dbReference type="PROSITE" id="PS50206"/>
    </source>
</evidence>
<dbReference type="Proteomes" id="UP000663829">
    <property type="component" value="Unassembled WGS sequence"/>
</dbReference>
<dbReference type="PANTHER" id="PTHR10159">
    <property type="entry name" value="DUAL SPECIFICITY PROTEIN PHOSPHATASE"/>
    <property type="match status" value="1"/>
</dbReference>
<feature type="domain" description="Tyrosine specific protein phosphatases" evidence="6">
    <location>
        <begin position="298"/>
        <end position="355"/>
    </location>
</feature>
<dbReference type="SUPFAM" id="SSF52821">
    <property type="entry name" value="Rhodanese/Cell cycle control phosphatase"/>
    <property type="match status" value="1"/>
</dbReference>
<dbReference type="GO" id="GO:0005737">
    <property type="term" value="C:cytoplasm"/>
    <property type="evidence" value="ECO:0007669"/>
    <property type="project" value="TreeGrafter"/>
</dbReference>
<dbReference type="PROSITE" id="PS50054">
    <property type="entry name" value="TYR_PHOSPHATASE_DUAL"/>
    <property type="match status" value="1"/>
</dbReference>
<organism evidence="8 10">
    <name type="scientific">Didymodactylos carnosus</name>
    <dbReference type="NCBI Taxonomy" id="1234261"/>
    <lineage>
        <taxon>Eukaryota</taxon>
        <taxon>Metazoa</taxon>
        <taxon>Spiralia</taxon>
        <taxon>Gnathifera</taxon>
        <taxon>Rotifera</taxon>
        <taxon>Eurotatoria</taxon>
        <taxon>Bdelloidea</taxon>
        <taxon>Philodinida</taxon>
        <taxon>Philodinidae</taxon>
        <taxon>Didymodactylos</taxon>
    </lineage>
</organism>
<dbReference type="Pfam" id="PF00581">
    <property type="entry name" value="Rhodanese"/>
    <property type="match status" value="1"/>
</dbReference>
<evidence type="ECO:0000256" key="3">
    <source>
        <dbReference type="ARBA" id="ARBA00022801"/>
    </source>
</evidence>
<dbReference type="GO" id="GO:0033550">
    <property type="term" value="F:MAP kinase tyrosine phosphatase activity"/>
    <property type="evidence" value="ECO:0007669"/>
    <property type="project" value="TreeGrafter"/>
</dbReference>
<proteinExistence type="inferred from homology"/>
<evidence type="ECO:0000259" key="5">
    <source>
        <dbReference type="PROSITE" id="PS50054"/>
    </source>
</evidence>
<feature type="domain" description="Tyrosine-protein phosphatase" evidence="5">
    <location>
        <begin position="236"/>
        <end position="377"/>
    </location>
</feature>
<protein>
    <recommendedName>
        <fullName evidence="2">protein-tyrosine-phosphatase</fullName>
        <ecNumber evidence="2">3.1.3.48</ecNumber>
    </recommendedName>
</protein>
<reference evidence="8" key="1">
    <citation type="submission" date="2021-02" db="EMBL/GenBank/DDBJ databases">
        <authorList>
            <person name="Nowell W R."/>
        </authorList>
    </citation>
    <scope>NUCLEOTIDE SEQUENCE</scope>
</reference>
<dbReference type="Pfam" id="PF00782">
    <property type="entry name" value="DSPc"/>
    <property type="match status" value="1"/>
</dbReference>
<comment type="similarity">
    <text evidence="1">Belongs to the protein-tyrosine phosphatase family. Non-receptor class dual specificity subfamily.</text>
</comment>
<evidence type="ECO:0000259" key="6">
    <source>
        <dbReference type="PROSITE" id="PS50056"/>
    </source>
</evidence>
<dbReference type="InterPro" id="IPR020422">
    <property type="entry name" value="TYR_PHOSPHATASE_DUAL_dom"/>
</dbReference>
<dbReference type="PROSITE" id="PS50206">
    <property type="entry name" value="RHODANESE_3"/>
    <property type="match status" value="1"/>
</dbReference>
<dbReference type="PROSITE" id="PS50056">
    <property type="entry name" value="TYR_PHOSPHATASE_2"/>
    <property type="match status" value="1"/>
</dbReference>
<dbReference type="OrthoDB" id="165342at2759"/>
<dbReference type="GO" id="GO:0017017">
    <property type="term" value="F:MAP kinase tyrosine/serine/threonine phosphatase activity"/>
    <property type="evidence" value="ECO:0007669"/>
    <property type="project" value="TreeGrafter"/>
</dbReference>
<dbReference type="AlphaFoldDB" id="A0A814PPN8"/>
<dbReference type="GO" id="GO:0043409">
    <property type="term" value="P:negative regulation of MAPK cascade"/>
    <property type="evidence" value="ECO:0007669"/>
    <property type="project" value="TreeGrafter"/>
</dbReference>
<name>A0A814PPN8_9BILA</name>
<dbReference type="EMBL" id="CAJOBC010005715">
    <property type="protein sequence ID" value="CAF3873577.1"/>
    <property type="molecule type" value="Genomic_DNA"/>
</dbReference>
<keyword evidence="3" id="KW-0378">Hydrolase</keyword>
<dbReference type="InterPro" id="IPR000387">
    <property type="entry name" value="Tyr_Pase_dom"/>
</dbReference>
<comment type="caution">
    <text evidence="8">The sequence shown here is derived from an EMBL/GenBank/DDBJ whole genome shotgun (WGS) entry which is preliminary data.</text>
</comment>
<dbReference type="EMBL" id="CAJNOQ010005715">
    <property type="protein sequence ID" value="CAF1109081.1"/>
    <property type="molecule type" value="Genomic_DNA"/>
</dbReference>
<dbReference type="PANTHER" id="PTHR10159:SF519">
    <property type="entry name" value="DUAL SPECIFICITY PROTEIN PHOSPHATASE MPK3"/>
    <property type="match status" value="1"/>
</dbReference>
<dbReference type="GO" id="GO:0008330">
    <property type="term" value="F:protein tyrosine/threonine phosphatase activity"/>
    <property type="evidence" value="ECO:0007669"/>
    <property type="project" value="TreeGrafter"/>
</dbReference>
<evidence type="ECO:0000313" key="8">
    <source>
        <dbReference type="EMBL" id="CAF1109081.1"/>
    </source>
</evidence>
<evidence type="ECO:0000256" key="1">
    <source>
        <dbReference type="ARBA" id="ARBA00008601"/>
    </source>
</evidence>
<evidence type="ECO:0000256" key="4">
    <source>
        <dbReference type="ARBA" id="ARBA00022912"/>
    </source>
</evidence>
<dbReference type="InterPro" id="IPR016130">
    <property type="entry name" value="Tyr_Pase_AS"/>
</dbReference>
<dbReference type="PRINTS" id="PR01908">
    <property type="entry name" value="ADSPHPHTASE"/>
</dbReference>
<gene>
    <name evidence="8" type="ORF">GPM918_LOCUS19140</name>
    <name evidence="9" type="ORF">SRO942_LOCUS19137</name>
</gene>
<dbReference type="Gene3D" id="3.40.250.10">
    <property type="entry name" value="Rhodanese-like domain"/>
    <property type="match status" value="1"/>
</dbReference>
<dbReference type="InterPro" id="IPR000340">
    <property type="entry name" value="Dual-sp_phosphatase_cat-dom"/>
</dbReference>
<dbReference type="InterPro" id="IPR036873">
    <property type="entry name" value="Rhodanese-like_dom_sf"/>
</dbReference>
<dbReference type="Proteomes" id="UP000681722">
    <property type="component" value="Unassembled WGS sequence"/>
</dbReference>
<accession>A0A814PPN8</accession>
<keyword evidence="4" id="KW-0904">Protein phosphatase</keyword>
<dbReference type="Gene3D" id="3.90.190.10">
    <property type="entry name" value="Protein tyrosine phosphatase superfamily"/>
    <property type="match status" value="1"/>
</dbReference>
<evidence type="ECO:0000313" key="10">
    <source>
        <dbReference type="Proteomes" id="UP000663829"/>
    </source>
</evidence>
<dbReference type="InterPro" id="IPR029021">
    <property type="entry name" value="Prot-tyrosine_phosphatase-like"/>
</dbReference>
<dbReference type="PROSITE" id="PS00383">
    <property type="entry name" value="TYR_PHOSPHATASE_1"/>
    <property type="match status" value="1"/>
</dbReference>
<evidence type="ECO:0000256" key="2">
    <source>
        <dbReference type="ARBA" id="ARBA00013064"/>
    </source>
</evidence>
<dbReference type="SMART" id="SM00195">
    <property type="entry name" value="DSPc"/>
    <property type="match status" value="1"/>
</dbReference>